<evidence type="ECO:0000313" key="6">
    <source>
        <dbReference type="EMBL" id="BDG05669.1"/>
    </source>
</evidence>
<evidence type="ECO:0000313" key="7">
    <source>
        <dbReference type="Proteomes" id="UP001162891"/>
    </source>
</evidence>
<feature type="transmembrane region" description="Helical" evidence="5">
    <location>
        <begin position="74"/>
        <end position="96"/>
    </location>
</feature>
<feature type="transmembrane region" description="Helical" evidence="5">
    <location>
        <begin position="131"/>
        <end position="151"/>
    </location>
</feature>
<evidence type="ECO:0000256" key="4">
    <source>
        <dbReference type="ARBA" id="ARBA00023136"/>
    </source>
</evidence>
<evidence type="ECO:0000256" key="3">
    <source>
        <dbReference type="ARBA" id="ARBA00022989"/>
    </source>
</evidence>
<keyword evidence="7" id="KW-1185">Reference proteome</keyword>
<dbReference type="Pfam" id="PF04191">
    <property type="entry name" value="PEMT"/>
    <property type="match status" value="1"/>
</dbReference>
<gene>
    <name evidence="6" type="ORF">AMOR_46650</name>
</gene>
<keyword evidence="2 5" id="KW-0812">Transmembrane</keyword>
<reference evidence="7" key="1">
    <citation type="journal article" date="2022" name="Int. J. Syst. Evol. Microbiol.">
        <title>Anaeromyxobacter oryzae sp. nov., Anaeromyxobacter diazotrophicus sp. nov. and Anaeromyxobacter paludicola sp. nov., isolated from paddy soils.</title>
        <authorList>
            <person name="Itoh H."/>
            <person name="Xu Z."/>
            <person name="Mise K."/>
            <person name="Masuda Y."/>
            <person name="Ushijima N."/>
            <person name="Hayakawa C."/>
            <person name="Shiratori Y."/>
            <person name="Senoo K."/>
        </authorList>
    </citation>
    <scope>NUCLEOTIDE SEQUENCE [LARGE SCALE GENOMIC DNA]</scope>
    <source>
        <strain evidence="7">Red232</strain>
    </source>
</reference>
<sequence length="401" mass="44504">MNRSRSIIGGVVLLYFIIALEVLVMISPFAAFFYSVFNPFLLLLARWPATHWLADFFLPHMVSPPGFFLKAIRVAGSVLFVAGAIAFLICAGQVYFHKLARRGPALGGLYAWIRHPQYLSLSVTGLGLAILWPRFLTLVLWTVMIALYVLLARDEERRMVGAFGDQYRAYMSRTGRFLPRSVEGLLARIPGPRSAALRSALGLLLILAVSLGSAFALRAYTIEELPLWSNGRVWVLAILPGDGVMLQHRMEDVLELPEVESRLPRNGAVLGYSVPVRYVMQGMIADTGPAYRLYEHHQTVPMILDWIFHPFRHLEGGHMMMHQAGNATGNVPPSVTARRIIFLQVRTNGDGAHVDPSSLFAVGAVRVPRFYIDVDMHTLTLLDVQALGPGTGWGSVPTPMF</sequence>
<evidence type="ECO:0000256" key="1">
    <source>
        <dbReference type="ARBA" id="ARBA00004127"/>
    </source>
</evidence>
<proteinExistence type="predicted"/>
<feature type="transmembrane region" description="Helical" evidence="5">
    <location>
        <begin position="40"/>
        <end position="62"/>
    </location>
</feature>
<protein>
    <recommendedName>
        <fullName evidence="8">Isoprenylcysteine carboxyl methyltransferase</fullName>
    </recommendedName>
</protein>
<keyword evidence="4 5" id="KW-0472">Membrane</keyword>
<comment type="subcellular location">
    <subcellularLocation>
        <location evidence="1">Endomembrane system</location>
        <topology evidence="1">Multi-pass membrane protein</topology>
    </subcellularLocation>
</comment>
<evidence type="ECO:0008006" key="8">
    <source>
        <dbReference type="Google" id="ProtNLM"/>
    </source>
</evidence>
<dbReference type="InterPro" id="IPR007318">
    <property type="entry name" value="Phopholipid_MeTrfase"/>
</dbReference>
<feature type="transmembrane region" description="Helical" evidence="5">
    <location>
        <begin position="12"/>
        <end position="34"/>
    </location>
</feature>
<evidence type="ECO:0000256" key="5">
    <source>
        <dbReference type="SAM" id="Phobius"/>
    </source>
</evidence>
<dbReference type="RefSeq" id="WP_248354702.1">
    <property type="nucleotide sequence ID" value="NZ_AP025591.1"/>
</dbReference>
<evidence type="ECO:0000256" key="2">
    <source>
        <dbReference type="ARBA" id="ARBA00022692"/>
    </source>
</evidence>
<dbReference type="Proteomes" id="UP001162891">
    <property type="component" value="Chromosome"/>
</dbReference>
<organism evidence="6 7">
    <name type="scientific">Anaeromyxobacter oryzae</name>
    <dbReference type="NCBI Taxonomy" id="2918170"/>
    <lineage>
        <taxon>Bacteria</taxon>
        <taxon>Pseudomonadati</taxon>
        <taxon>Myxococcota</taxon>
        <taxon>Myxococcia</taxon>
        <taxon>Myxococcales</taxon>
        <taxon>Cystobacterineae</taxon>
        <taxon>Anaeromyxobacteraceae</taxon>
        <taxon>Anaeromyxobacter</taxon>
    </lineage>
</organism>
<accession>A0ABM7X1K5</accession>
<keyword evidence="3 5" id="KW-1133">Transmembrane helix</keyword>
<name>A0ABM7X1K5_9BACT</name>
<dbReference type="Gene3D" id="1.20.120.1630">
    <property type="match status" value="1"/>
</dbReference>
<feature type="transmembrane region" description="Helical" evidence="5">
    <location>
        <begin position="195"/>
        <end position="217"/>
    </location>
</feature>
<dbReference type="EMBL" id="AP025591">
    <property type="protein sequence ID" value="BDG05669.1"/>
    <property type="molecule type" value="Genomic_DNA"/>
</dbReference>